<evidence type="ECO:0000313" key="3">
    <source>
        <dbReference type="Proteomes" id="UP000751196"/>
    </source>
</evidence>
<keyword evidence="1" id="KW-1133">Transmembrane helix</keyword>
<dbReference type="RefSeq" id="WP_217304417.1">
    <property type="nucleotide sequence ID" value="NZ_JAHQYH010000011.1"/>
</dbReference>
<comment type="caution">
    <text evidence="2">The sequence shown here is derived from an EMBL/GenBank/DDBJ whole genome shotgun (WGS) entry which is preliminary data.</text>
</comment>
<gene>
    <name evidence="2" type="ORF">KTJ72_06385</name>
</gene>
<keyword evidence="3" id="KW-1185">Reference proteome</keyword>
<proteinExistence type="predicted"/>
<reference evidence="2 3" key="1">
    <citation type="submission" date="2021-06" db="EMBL/GenBank/DDBJ databases">
        <title>Draft genome sequence of a glucan synthesizing Apilactobacillus waqareii isolate HBW1.</title>
        <authorList>
            <person name="Anwar M.A."/>
        </authorList>
    </citation>
    <scope>NUCLEOTIDE SEQUENCE [LARGE SCALE GENOMIC DNA]</scope>
    <source>
        <strain evidence="2 3">HBW1</strain>
    </source>
</reference>
<feature type="non-terminal residue" evidence="2">
    <location>
        <position position="88"/>
    </location>
</feature>
<feature type="transmembrane region" description="Helical" evidence="1">
    <location>
        <begin position="66"/>
        <end position="86"/>
    </location>
</feature>
<protein>
    <submittedName>
        <fullName evidence="2">Uncharacterized protein</fullName>
    </submittedName>
</protein>
<name>A0ABS6M5P0_9LACO</name>
<feature type="transmembrane region" description="Helical" evidence="1">
    <location>
        <begin position="12"/>
        <end position="33"/>
    </location>
</feature>
<keyword evidence="1" id="KW-0812">Transmembrane</keyword>
<dbReference type="EMBL" id="JAHQYH010000011">
    <property type="protein sequence ID" value="MBV0915504.1"/>
    <property type="molecule type" value="Genomic_DNA"/>
</dbReference>
<organism evidence="2 3">
    <name type="scientific">Apilactobacillus waqarii</name>
    <dbReference type="NCBI Taxonomy" id="2851006"/>
    <lineage>
        <taxon>Bacteria</taxon>
        <taxon>Bacillati</taxon>
        <taxon>Bacillota</taxon>
        <taxon>Bacilli</taxon>
        <taxon>Lactobacillales</taxon>
        <taxon>Lactobacillaceae</taxon>
        <taxon>Apilactobacillus</taxon>
    </lineage>
</organism>
<accession>A0ABS6M5P0</accession>
<keyword evidence="1" id="KW-0472">Membrane</keyword>
<sequence length="88" mass="9985">MDDNVSFSNANIILAFIYCIELPLIILTIISWYELVKIGEEISNKKISIIYGGIKIMDDNVSFSNANIILAFIYCIELPLIILTIISW</sequence>
<evidence type="ECO:0000256" key="1">
    <source>
        <dbReference type="SAM" id="Phobius"/>
    </source>
</evidence>
<evidence type="ECO:0000313" key="2">
    <source>
        <dbReference type="EMBL" id="MBV0915504.1"/>
    </source>
</evidence>
<dbReference type="Proteomes" id="UP000751196">
    <property type="component" value="Unassembled WGS sequence"/>
</dbReference>